<comment type="caution">
    <text evidence="2">The sequence shown here is derived from an EMBL/GenBank/DDBJ whole genome shotgun (WGS) entry which is preliminary data.</text>
</comment>
<accession>A0A432ZZA7</accession>
<reference evidence="2 3" key="1">
    <citation type="journal article" date="2018" name="New Phytol.">
        <title>Phylogenomics of Endogonaceae and evolution of mycorrhizas within Mucoromycota.</title>
        <authorList>
            <person name="Chang Y."/>
            <person name="Desiro A."/>
            <person name="Na H."/>
            <person name="Sandor L."/>
            <person name="Lipzen A."/>
            <person name="Clum A."/>
            <person name="Barry K."/>
            <person name="Grigoriev I.V."/>
            <person name="Martin F.M."/>
            <person name="Stajich J.E."/>
            <person name="Smith M.E."/>
            <person name="Bonito G."/>
            <person name="Spatafora J.W."/>
        </authorList>
    </citation>
    <scope>NUCLEOTIDE SEQUENCE [LARGE SCALE GENOMIC DNA]</scope>
    <source>
        <strain evidence="2 3">GMNB39</strain>
    </source>
</reference>
<dbReference type="PANTHER" id="PTHR28037">
    <property type="entry name" value="ALCOHOL O-ACETYLTRANSFERASE 1-RELATED"/>
    <property type="match status" value="1"/>
</dbReference>
<keyword evidence="3" id="KW-1185">Reference proteome</keyword>
<evidence type="ECO:0000313" key="3">
    <source>
        <dbReference type="Proteomes" id="UP000268093"/>
    </source>
</evidence>
<evidence type="ECO:0000313" key="2">
    <source>
        <dbReference type="EMBL" id="RUO95665.1"/>
    </source>
</evidence>
<dbReference type="OrthoDB" id="2150604at2759"/>
<dbReference type="EMBL" id="RBNI01027043">
    <property type="protein sequence ID" value="RUO95665.1"/>
    <property type="molecule type" value="Genomic_DNA"/>
</dbReference>
<dbReference type="AlphaFoldDB" id="A0A432ZZA7"/>
<dbReference type="InterPro" id="IPR052058">
    <property type="entry name" value="Alcohol_O-acetyltransferase"/>
</dbReference>
<name>A0A432ZZA7_9FUNG</name>
<feature type="region of interest" description="Disordered" evidence="1">
    <location>
        <begin position="1"/>
        <end position="23"/>
    </location>
</feature>
<dbReference type="Proteomes" id="UP000268093">
    <property type="component" value="Unassembled WGS sequence"/>
</dbReference>
<protein>
    <submittedName>
        <fullName evidence="2">Uncharacterized protein</fullName>
    </submittedName>
</protein>
<dbReference type="PANTHER" id="PTHR28037:SF1">
    <property type="entry name" value="ALCOHOL O-ACETYLTRANSFERASE 1-RELATED"/>
    <property type="match status" value="1"/>
</dbReference>
<gene>
    <name evidence="2" type="ORF">BC936DRAFT_143477</name>
</gene>
<organism evidence="2 3">
    <name type="scientific">Jimgerdemannia flammicorona</name>
    <dbReference type="NCBI Taxonomy" id="994334"/>
    <lineage>
        <taxon>Eukaryota</taxon>
        <taxon>Fungi</taxon>
        <taxon>Fungi incertae sedis</taxon>
        <taxon>Mucoromycota</taxon>
        <taxon>Mucoromycotina</taxon>
        <taxon>Endogonomycetes</taxon>
        <taxon>Endogonales</taxon>
        <taxon>Endogonaceae</taxon>
        <taxon>Jimgerdemannia</taxon>
    </lineage>
</organism>
<sequence length="198" mass="22153">MRSRSGGCESSSTRRARRDLGDSPHGISTTVLWRRLLEMLNGDGGSHRATLVGDEETAIILSPAATLQPPFDQRTPHHPTLAHLLPIVFKHMFLPAFAAKYLESHYWVGQTHAKKEQHHTLVRTFEVPREMTEKLAQKCKQEKTTLHAALYVSTLITLLEVFCSASSIESTPSIRTATSFNARTFCHRIVPKTEVGLI</sequence>
<proteinExistence type="predicted"/>
<evidence type="ECO:0000256" key="1">
    <source>
        <dbReference type="SAM" id="MobiDB-lite"/>
    </source>
</evidence>